<keyword evidence="5" id="KW-1185">Reference proteome</keyword>
<evidence type="ECO:0000313" key="5">
    <source>
        <dbReference type="Proteomes" id="UP000809440"/>
    </source>
</evidence>
<feature type="region of interest" description="Disordered" evidence="1">
    <location>
        <begin position="23"/>
        <end position="51"/>
    </location>
</feature>
<reference evidence="2 5" key="1">
    <citation type="submission" date="2021-01" db="EMBL/GenBank/DDBJ databases">
        <title>Diatom-associated Roseobacters Show Island Model of Population Structure.</title>
        <authorList>
            <person name="Qu L."/>
            <person name="Feng X."/>
            <person name="Chen Y."/>
            <person name="Li L."/>
            <person name="Wang X."/>
            <person name="Hu Z."/>
            <person name="Wang H."/>
            <person name="Luo H."/>
        </authorList>
    </citation>
    <scope>NUCLEOTIDE SEQUENCE</scope>
    <source>
        <strain evidence="3 5">CC28-63</strain>
        <strain evidence="2">CC28-69</strain>
    </source>
</reference>
<comment type="caution">
    <text evidence="2">The sequence shown here is derived from an EMBL/GenBank/DDBJ whole genome shotgun (WGS) entry which is preliminary data.</text>
</comment>
<dbReference type="EMBL" id="JAFBXF010000035">
    <property type="protein sequence ID" value="MBM2419903.1"/>
    <property type="molecule type" value="Genomic_DNA"/>
</dbReference>
<evidence type="ECO:0000256" key="1">
    <source>
        <dbReference type="SAM" id="MobiDB-lite"/>
    </source>
</evidence>
<evidence type="ECO:0000313" key="2">
    <source>
        <dbReference type="EMBL" id="MBM2415229.1"/>
    </source>
</evidence>
<accession>A0A9Q2NWL8</accession>
<name>A0A9Q2NWL8_9RHOB</name>
<feature type="compositionally biased region" description="Basic and acidic residues" evidence="1">
    <location>
        <begin position="37"/>
        <end position="51"/>
    </location>
</feature>
<dbReference type="Proteomes" id="UP000809440">
    <property type="component" value="Unassembled WGS sequence"/>
</dbReference>
<proteinExistence type="predicted"/>
<evidence type="ECO:0000313" key="4">
    <source>
        <dbReference type="Proteomes" id="UP000755667"/>
    </source>
</evidence>
<feature type="compositionally biased region" description="Polar residues" evidence="1">
    <location>
        <begin position="23"/>
        <end position="32"/>
    </location>
</feature>
<dbReference type="Proteomes" id="UP000755667">
    <property type="component" value="Unassembled WGS sequence"/>
</dbReference>
<organism evidence="2 4">
    <name type="scientific">Marivita cryptomonadis</name>
    <dbReference type="NCBI Taxonomy" id="505252"/>
    <lineage>
        <taxon>Bacteria</taxon>
        <taxon>Pseudomonadati</taxon>
        <taxon>Pseudomonadota</taxon>
        <taxon>Alphaproteobacteria</taxon>
        <taxon>Rhodobacterales</taxon>
        <taxon>Roseobacteraceae</taxon>
        <taxon>Marivita</taxon>
    </lineage>
</organism>
<protein>
    <submittedName>
        <fullName evidence="2">Uncharacterized protein</fullName>
    </submittedName>
</protein>
<gene>
    <name evidence="2" type="ORF">JQX41_23240</name>
    <name evidence="3" type="ORF">JQX48_23275</name>
</gene>
<dbReference type="RefSeq" id="WP_203276081.1">
    <property type="nucleotide sequence ID" value="NZ_JAFBXH010000035.1"/>
</dbReference>
<sequence length="51" mass="5519">MSLAPARLTGWLTPPAITRAFLATTSDNSNVAQEDDTDKKEATTPRNDIDT</sequence>
<dbReference type="AlphaFoldDB" id="A0A9Q2NWL8"/>
<dbReference type="EMBL" id="JAFBXE010000035">
    <property type="protein sequence ID" value="MBM2415229.1"/>
    <property type="molecule type" value="Genomic_DNA"/>
</dbReference>
<evidence type="ECO:0000313" key="3">
    <source>
        <dbReference type="EMBL" id="MBM2419903.1"/>
    </source>
</evidence>